<proteinExistence type="predicted"/>
<accession>A0A0A9VJS9</accession>
<reference evidence="2" key="2">
    <citation type="journal article" date="2015" name="Data Brief">
        <title>Shoot transcriptome of the giant reed, Arundo donax.</title>
        <authorList>
            <person name="Barrero R.A."/>
            <person name="Guerrero F.D."/>
            <person name="Moolhuijzen P."/>
            <person name="Goolsby J.A."/>
            <person name="Tidwell J."/>
            <person name="Bellgard S.E."/>
            <person name="Bellgard M.I."/>
        </authorList>
    </citation>
    <scope>NUCLEOTIDE SEQUENCE</scope>
    <source>
        <tissue evidence="2">Shoot tissue taken approximately 20 cm above the soil surface</tissue>
    </source>
</reference>
<protein>
    <submittedName>
        <fullName evidence="2">Si605032f04</fullName>
    </submittedName>
</protein>
<evidence type="ECO:0000256" key="1">
    <source>
        <dbReference type="SAM" id="MobiDB-lite"/>
    </source>
</evidence>
<name>A0A0A9VJS9_ARUDO</name>
<feature type="compositionally biased region" description="Polar residues" evidence="1">
    <location>
        <begin position="49"/>
        <end position="61"/>
    </location>
</feature>
<feature type="region of interest" description="Disordered" evidence="1">
    <location>
        <begin position="32"/>
        <end position="67"/>
    </location>
</feature>
<sequence length="67" mass="7193">MTSKYSRRRYRSASSLVASLCDTTHLLRPASGAADSCSKRERLARMTGRSASEASLAQTKSAPACAR</sequence>
<dbReference type="AlphaFoldDB" id="A0A0A9VJS9"/>
<evidence type="ECO:0000313" key="2">
    <source>
        <dbReference type="EMBL" id="JAD94426.1"/>
    </source>
</evidence>
<reference evidence="2" key="1">
    <citation type="submission" date="2014-09" db="EMBL/GenBank/DDBJ databases">
        <authorList>
            <person name="Magalhaes I.L.F."/>
            <person name="Oliveira U."/>
            <person name="Santos F.R."/>
            <person name="Vidigal T.H.D.A."/>
            <person name="Brescovit A.D."/>
            <person name="Santos A.J."/>
        </authorList>
    </citation>
    <scope>NUCLEOTIDE SEQUENCE</scope>
    <source>
        <tissue evidence="2">Shoot tissue taken approximately 20 cm above the soil surface</tissue>
    </source>
</reference>
<dbReference type="EMBL" id="GBRH01203469">
    <property type="protein sequence ID" value="JAD94426.1"/>
    <property type="molecule type" value="Transcribed_RNA"/>
</dbReference>
<organism evidence="2">
    <name type="scientific">Arundo donax</name>
    <name type="common">Giant reed</name>
    <name type="synonym">Donax arundinaceus</name>
    <dbReference type="NCBI Taxonomy" id="35708"/>
    <lineage>
        <taxon>Eukaryota</taxon>
        <taxon>Viridiplantae</taxon>
        <taxon>Streptophyta</taxon>
        <taxon>Embryophyta</taxon>
        <taxon>Tracheophyta</taxon>
        <taxon>Spermatophyta</taxon>
        <taxon>Magnoliopsida</taxon>
        <taxon>Liliopsida</taxon>
        <taxon>Poales</taxon>
        <taxon>Poaceae</taxon>
        <taxon>PACMAD clade</taxon>
        <taxon>Arundinoideae</taxon>
        <taxon>Arundineae</taxon>
        <taxon>Arundo</taxon>
    </lineage>
</organism>